<evidence type="ECO:0000313" key="3">
    <source>
        <dbReference type="EMBL" id="EWC46540.1"/>
    </source>
</evidence>
<dbReference type="SUPFAM" id="SSF56112">
    <property type="entry name" value="Protein kinase-like (PK-like)"/>
    <property type="match status" value="2"/>
</dbReference>
<dbReference type="PROSITE" id="PS00107">
    <property type="entry name" value="PROTEIN_KINASE_ATP"/>
    <property type="match status" value="1"/>
</dbReference>
<keyword evidence="1" id="KW-0547">Nucleotide-binding</keyword>
<dbReference type="InterPro" id="IPR017441">
    <property type="entry name" value="Protein_kinase_ATP_BS"/>
</dbReference>
<dbReference type="OrthoDB" id="4062651at2759"/>
<feature type="binding site" evidence="1">
    <location>
        <position position="187"/>
    </location>
    <ligand>
        <name>ATP</name>
        <dbReference type="ChEBI" id="CHEBI:30616"/>
    </ligand>
</feature>
<dbReference type="CDD" id="cd00180">
    <property type="entry name" value="PKc"/>
    <property type="match status" value="1"/>
</dbReference>
<evidence type="ECO:0000313" key="4">
    <source>
        <dbReference type="Proteomes" id="UP000024837"/>
    </source>
</evidence>
<evidence type="ECO:0000259" key="2">
    <source>
        <dbReference type="PROSITE" id="PS50011"/>
    </source>
</evidence>
<proteinExistence type="predicted"/>
<evidence type="ECO:0000256" key="1">
    <source>
        <dbReference type="PROSITE-ProRule" id="PRU10141"/>
    </source>
</evidence>
<dbReference type="PANTHER" id="PTHR37542:SF3">
    <property type="entry name" value="PRION-INHIBITION AND PROPAGATION HELO DOMAIN-CONTAINING PROTEIN"/>
    <property type="match status" value="1"/>
</dbReference>
<organism evidence="3 4">
    <name type="scientific">Drechslerella stenobrocha 248</name>
    <dbReference type="NCBI Taxonomy" id="1043628"/>
    <lineage>
        <taxon>Eukaryota</taxon>
        <taxon>Fungi</taxon>
        <taxon>Dikarya</taxon>
        <taxon>Ascomycota</taxon>
        <taxon>Pezizomycotina</taxon>
        <taxon>Orbiliomycetes</taxon>
        <taxon>Orbiliales</taxon>
        <taxon>Orbiliaceae</taxon>
        <taxon>Drechslerella</taxon>
    </lineage>
</organism>
<dbReference type="InterPro" id="IPR011009">
    <property type="entry name" value="Kinase-like_dom_sf"/>
</dbReference>
<dbReference type="InterPro" id="IPR000719">
    <property type="entry name" value="Prot_kinase_dom"/>
</dbReference>
<protein>
    <recommendedName>
        <fullName evidence="2">Protein kinase domain-containing protein</fullName>
    </recommendedName>
</protein>
<feature type="domain" description="Protein kinase" evidence="2">
    <location>
        <begin position="152"/>
        <end position="459"/>
    </location>
</feature>
<keyword evidence="1" id="KW-0067">ATP-binding</keyword>
<accession>W7IBV0</accession>
<dbReference type="Pfam" id="PF00069">
    <property type="entry name" value="Pkinase"/>
    <property type="match status" value="1"/>
</dbReference>
<dbReference type="Gene3D" id="1.10.510.10">
    <property type="entry name" value="Transferase(Phosphotransferase) domain 1"/>
    <property type="match status" value="2"/>
</dbReference>
<dbReference type="AlphaFoldDB" id="W7IBV0"/>
<dbReference type="GO" id="GO:0004672">
    <property type="term" value="F:protein kinase activity"/>
    <property type="evidence" value="ECO:0007669"/>
    <property type="project" value="InterPro"/>
</dbReference>
<sequence length="940" mass="107362">MDSNYLESLAASIDSLRCGTALEEQFIEYESLHELLTEEAIENALKSTTIESYRRGNIKEAILSNGRRTFAILISIKRPELIYECIKYDRLDNKLPFSSEDLASISGDTVSPSDEAGEWVKQFDEQQYAFSAPLFQRGATHRVFGDRIRLPFKSKECIGGGGFGTVYKITLSEKRHDSNLEQVLVLKELMNKRSSESMFQEEQRCLEILRVIEHPNVLEMYCSYTHQGKNCFLFPLARGGDLQNFLEADHRPEEMKSDEDVYRAFCGLSSALESLHSYSHKGLNLEMVGCHHDLKPKNILVDGSKFILSDFGLSQMKGNLKDYKTMYQSGEGYYIAPECEDLSTFEKLEIGRPSDIWSFGCILTNALVYLKRGNVGVKEFELLRRMKIDTEYGVISLLTFHAGQNQENPAVIQQLDDFSKTGSRSEKMLVQRIRDMLKLDPGARPSIEQCSQGLRSVAISAISESIEKSWENTKHEERLEFHVEKVKFMTWSGTVNESPGAISELIQSEATFNETYDTLAKIKGELQLLKANNDAWYPLFIQLRHLMSKLMSFTPKTLQRRINNLVESTILESNTLSDPPPQGAVGSDRILMLAAIKHMRELSSAPNPNSSIAQIQQEDIADVSERSVYSTFHSAKYRPRNQSESESVIMEELVYDSSWQDEDGRQFFERMKNVLRIPDTTNEFKALQCRGYYHNQAHHRFALIYRYPPGPDNKAMEQLIRLISTTMTGIYPPPSDRRPVVSLEHRFKLAYKLAESVFEFHKIGWLHKGISSYNIILFAKDERYIRKMESPYMTGFSHSRPDQNNQVSAVVSDIDETLMAYHHPDYQQSLQDPAGSRVRYCAEFDYYSLGLVLMEIGYWVPLQRLAGKNTSDPRAQKRLLEYAKYLGGPMGANYASAVIACLDSKKLGRDGSVPTSWSKERCVESNFERLVLERLRDCSV</sequence>
<dbReference type="Pfam" id="PF24476">
    <property type="entry name" value="DUF7580"/>
    <property type="match status" value="1"/>
</dbReference>
<name>W7IBV0_9PEZI</name>
<dbReference type="PROSITE" id="PS50011">
    <property type="entry name" value="PROTEIN_KINASE_DOM"/>
    <property type="match status" value="2"/>
</dbReference>
<keyword evidence="4" id="KW-1185">Reference proteome</keyword>
<dbReference type="GO" id="GO:0005524">
    <property type="term" value="F:ATP binding"/>
    <property type="evidence" value="ECO:0007669"/>
    <property type="project" value="UniProtKB-UniRule"/>
</dbReference>
<dbReference type="PANTHER" id="PTHR37542">
    <property type="entry name" value="HELO DOMAIN-CONTAINING PROTEIN-RELATED"/>
    <property type="match status" value="1"/>
</dbReference>
<dbReference type="InterPro" id="IPR056002">
    <property type="entry name" value="DUF7580"/>
</dbReference>
<dbReference type="HOGENOM" id="CLU_312157_0_0_1"/>
<dbReference type="SMART" id="SM00220">
    <property type="entry name" value="S_TKc"/>
    <property type="match status" value="1"/>
</dbReference>
<feature type="domain" description="Protein kinase" evidence="2">
    <location>
        <begin position="556"/>
        <end position="940"/>
    </location>
</feature>
<gene>
    <name evidence="3" type="ORF">DRE_04263</name>
</gene>
<dbReference type="Proteomes" id="UP000024837">
    <property type="component" value="Unassembled WGS sequence"/>
</dbReference>
<dbReference type="EMBL" id="KI966417">
    <property type="protein sequence ID" value="EWC46540.1"/>
    <property type="molecule type" value="Genomic_DNA"/>
</dbReference>
<reference evidence="3 4" key="1">
    <citation type="submission" date="2013-05" db="EMBL/GenBank/DDBJ databases">
        <title>Drechslerella stenobrocha genome reveals carnivorous origination and mechanical trapping mechanism of predatory fungi.</title>
        <authorList>
            <person name="Liu X."/>
            <person name="Zhang W."/>
            <person name="Liu K."/>
        </authorList>
    </citation>
    <scope>NUCLEOTIDE SEQUENCE [LARGE SCALE GENOMIC DNA]</scope>
    <source>
        <strain evidence="3 4">248</strain>
    </source>
</reference>